<dbReference type="InterPro" id="IPR011009">
    <property type="entry name" value="Kinase-like_dom_sf"/>
</dbReference>
<dbReference type="GO" id="GO:0004674">
    <property type="term" value="F:protein serine/threonine kinase activity"/>
    <property type="evidence" value="ECO:0007669"/>
    <property type="project" value="UniProtKB-EC"/>
</dbReference>
<evidence type="ECO:0000313" key="5">
    <source>
        <dbReference type="EMBL" id="CAI5729141.1"/>
    </source>
</evidence>
<dbReference type="InterPro" id="IPR008271">
    <property type="entry name" value="Ser/Thr_kinase_AS"/>
</dbReference>
<dbReference type="Pfam" id="PF00069">
    <property type="entry name" value="Pkinase"/>
    <property type="match status" value="1"/>
</dbReference>
<evidence type="ECO:0000256" key="2">
    <source>
        <dbReference type="ARBA" id="ARBA00023860"/>
    </source>
</evidence>
<gene>
    <name evidence="5" type="ORF">HBR001_LOCUS4489</name>
</gene>
<evidence type="ECO:0000313" key="6">
    <source>
        <dbReference type="Proteomes" id="UP001162031"/>
    </source>
</evidence>
<evidence type="ECO:0000259" key="4">
    <source>
        <dbReference type="PROSITE" id="PS50011"/>
    </source>
</evidence>
<name>A0AAV0U159_HYABA</name>
<dbReference type="Gene3D" id="1.10.510.10">
    <property type="entry name" value="Transferase(Phosphotransferase) domain 1"/>
    <property type="match status" value="1"/>
</dbReference>
<comment type="caution">
    <text evidence="5">The sequence shown here is derived from an EMBL/GenBank/DDBJ whole genome shotgun (WGS) entry which is preliminary data.</text>
</comment>
<feature type="domain" description="Protein kinase" evidence="4">
    <location>
        <begin position="9"/>
        <end position="378"/>
    </location>
</feature>
<keyword evidence="6" id="KW-1185">Reference proteome</keyword>
<evidence type="ECO:0000256" key="1">
    <source>
        <dbReference type="ARBA" id="ARBA00012513"/>
    </source>
</evidence>
<reference evidence="5" key="1">
    <citation type="submission" date="2022-12" db="EMBL/GenBank/DDBJ databases">
        <authorList>
            <person name="Webb A."/>
        </authorList>
    </citation>
    <scope>NUCLEOTIDE SEQUENCE</scope>
    <source>
        <strain evidence="5">Hp1</strain>
    </source>
</reference>
<dbReference type="Proteomes" id="UP001162031">
    <property type="component" value="Unassembled WGS sequence"/>
</dbReference>
<dbReference type="InterPro" id="IPR050235">
    <property type="entry name" value="CK1_Ser-Thr_kinase"/>
</dbReference>
<sequence length="423" mass="46771">MEGLTLKKWRLGEKIGSGACSDVYAVTSLDQDTPDRQYVMKLSPLPQLPAAKLKNKKRKKTPEERNADALYAEHLLYKNHLRDQPGIPYVPLGAYGEDKGYRFIVIERLGRTLETVLQEQGPVPSETAARLGQDILETLQQMHVKNILYVDVKPENFMLNMGKENKVYCVDFGISDRYVTATGKHKELKEGTVVGTPTFLSVNCHSGLTSSRRDDVESLLYVLIYLIRGDLPWQYASSDAEGARIKNATSIDQLCASMPAAWSTMFTKIRACGFEDCPDYDFFKQQFSILGGKKGLNAPFKWGARKTGGTAAELASSQESATKSPMRKRVKNADDDPPASLPVVVAKTKKTAKAKTTSRPDSKAVSRKAAAPVDHDVKRTKQKDVDLGLVHASNDREVFKAIAGHAAATAAIKRYNLRSAHHE</sequence>
<dbReference type="SUPFAM" id="SSF56112">
    <property type="entry name" value="Protein kinase-like (PK-like)"/>
    <property type="match status" value="1"/>
</dbReference>
<dbReference type="PROSITE" id="PS00108">
    <property type="entry name" value="PROTEIN_KINASE_ST"/>
    <property type="match status" value="1"/>
</dbReference>
<dbReference type="PANTHER" id="PTHR11909">
    <property type="entry name" value="CASEIN KINASE-RELATED"/>
    <property type="match status" value="1"/>
</dbReference>
<dbReference type="PROSITE" id="PS50011">
    <property type="entry name" value="PROTEIN_KINASE_DOM"/>
    <property type="match status" value="1"/>
</dbReference>
<dbReference type="SMART" id="SM00220">
    <property type="entry name" value="S_TKc"/>
    <property type="match status" value="1"/>
</dbReference>
<proteinExistence type="predicted"/>
<organism evidence="5 6">
    <name type="scientific">Hyaloperonospora brassicae</name>
    <name type="common">Brassica downy mildew</name>
    <name type="synonym">Peronospora brassicae</name>
    <dbReference type="NCBI Taxonomy" id="162125"/>
    <lineage>
        <taxon>Eukaryota</taxon>
        <taxon>Sar</taxon>
        <taxon>Stramenopiles</taxon>
        <taxon>Oomycota</taxon>
        <taxon>Peronosporomycetes</taxon>
        <taxon>Peronosporales</taxon>
        <taxon>Peronosporaceae</taxon>
        <taxon>Hyaloperonospora</taxon>
    </lineage>
</organism>
<dbReference type="EMBL" id="CANTFL010000980">
    <property type="protein sequence ID" value="CAI5729141.1"/>
    <property type="molecule type" value="Genomic_DNA"/>
</dbReference>
<dbReference type="AlphaFoldDB" id="A0AAV0U159"/>
<protein>
    <recommendedName>
        <fullName evidence="2">Casein kinase I</fullName>
        <ecNumber evidence="1">2.7.11.1</ecNumber>
    </recommendedName>
</protein>
<evidence type="ECO:0000256" key="3">
    <source>
        <dbReference type="SAM" id="MobiDB-lite"/>
    </source>
</evidence>
<accession>A0AAV0U159</accession>
<feature type="region of interest" description="Disordered" evidence="3">
    <location>
        <begin position="311"/>
        <end position="375"/>
    </location>
</feature>
<dbReference type="InterPro" id="IPR000719">
    <property type="entry name" value="Prot_kinase_dom"/>
</dbReference>
<dbReference type="EC" id="2.7.11.1" evidence="1"/>
<dbReference type="GO" id="GO:0005524">
    <property type="term" value="F:ATP binding"/>
    <property type="evidence" value="ECO:0007669"/>
    <property type="project" value="InterPro"/>
</dbReference>